<sequence length="110" mass="12028">MGEAEKGRNRKRNGDGDGRVQRDRAGSRLYEHGLKGMLGIVIVIDHLNWEVAPLSFLFARSLHVKCHAAAAAGASDIPVAVEGVPFHNIHFYLSEADQGEKRECPPKLIG</sequence>
<evidence type="ECO:0000256" key="1">
    <source>
        <dbReference type="SAM" id="MobiDB-lite"/>
    </source>
</evidence>
<accession>A0AAV7E6F4</accession>
<dbReference type="EMBL" id="JAINDJ010000006">
    <property type="protein sequence ID" value="KAG9444425.1"/>
    <property type="molecule type" value="Genomic_DNA"/>
</dbReference>
<dbReference type="AlphaFoldDB" id="A0AAV7E6F4"/>
<proteinExistence type="predicted"/>
<feature type="region of interest" description="Disordered" evidence="1">
    <location>
        <begin position="1"/>
        <end position="25"/>
    </location>
</feature>
<protein>
    <submittedName>
        <fullName evidence="2">Uncharacterized protein</fullName>
    </submittedName>
</protein>
<comment type="caution">
    <text evidence="2">The sequence shown here is derived from an EMBL/GenBank/DDBJ whole genome shotgun (WGS) entry which is preliminary data.</text>
</comment>
<organism evidence="2 3">
    <name type="scientific">Aristolochia fimbriata</name>
    <name type="common">White veined hardy Dutchman's pipe vine</name>
    <dbReference type="NCBI Taxonomy" id="158543"/>
    <lineage>
        <taxon>Eukaryota</taxon>
        <taxon>Viridiplantae</taxon>
        <taxon>Streptophyta</taxon>
        <taxon>Embryophyta</taxon>
        <taxon>Tracheophyta</taxon>
        <taxon>Spermatophyta</taxon>
        <taxon>Magnoliopsida</taxon>
        <taxon>Magnoliidae</taxon>
        <taxon>Piperales</taxon>
        <taxon>Aristolochiaceae</taxon>
        <taxon>Aristolochia</taxon>
    </lineage>
</organism>
<keyword evidence="3" id="KW-1185">Reference proteome</keyword>
<name>A0AAV7E6F4_ARIFI</name>
<evidence type="ECO:0000313" key="2">
    <source>
        <dbReference type="EMBL" id="KAG9444425.1"/>
    </source>
</evidence>
<dbReference type="Proteomes" id="UP000825729">
    <property type="component" value="Unassembled WGS sequence"/>
</dbReference>
<evidence type="ECO:0000313" key="3">
    <source>
        <dbReference type="Proteomes" id="UP000825729"/>
    </source>
</evidence>
<reference evidence="2 3" key="1">
    <citation type="submission" date="2021-07" db="EMBL/GenBank/DDBJ databases">
        <title>The Aristolochia fimbriata genome: insights into angiosperm evolution, floral development and chemical biosynthesis.</title>
        <authorList>
            <person name="Jiao Y."/>
        </authorList>
    </citation>
    <scope>NUCLEOTIDE SEQUENCE [LARGE SCALE GENOMIC DNA]</scope>
    <source>
        <strain evidence="2">IBCAS-2021</strain>
        <tissue evidence="2">Leaf</tissue>
    </source>
</reference>
<gene>
    <name evidence="2" type="ORF">H6P81_015765</name>
</gene>